<feature type="compositionally biased region" description="Gly residues" evidence="1">
    <location>
        <begin position="69"/>
        <end position="79"/>
    </location>
</feature>
<gene>
    <name evidence="2" type="ORF">DDQ41_29230</name>
</gene>
<protein>
    <submittedName>
        <fullName evidence="2">Uncharacterized protein</fullName>
    </submittedName>
</protein>
<evidence type="ECO:0000256" key="1">
    <source>
        <dbReference type="SAM" id="MobiDB-lite"/>
    </source>
</evidence>
<dbReference type="EMBL" id="CP029254">
    <property type="protein sequence ID" value="AWK13196.1"/>
    <property type="molecule type" value="Genomic_DNA"/>
</dbReference>
<keyword evidence="3" id="KW-1185">Reference proteome</keyword>
<evidence type="ECO:0000313" key="2">
    <source>
        <dbReference type="EMBL" id="AWK13196.1"/>
    </source>
</evidence>
<feature type="region of interest" description="Disordered" evidence="1">
    <location>
        <begin position="37"/>
        <end position="81"/>
    </location>
</feature>
<organism evidence="2 3">
    <name type="scientific">Streptomyces spongiicola</name>
    <dbReference type="NCBI Taxonomy" id="1690221"/>
    <lineage>
        <taxon>Bacteria</taxon>
        <taxon>Bacillati</taxon>
        <taxon>Actinomycetota</taxon>
        <taxon>Actinomycetes</taxon>
        <taxon>Kitasatosporales</taxon>
        <taxon>Streptomycetaceae</taxon>
        <taxon>Streptomyces</taxon>
    </lineage>
</organism>
<name>A0ABM6VFZ8_9ACTN</name>
<evidence type="ECO:0000313" key="3">
    <source>
        <dbReference type="Proteomes" id="UP000245051"/>
    </source>
</evidence>
<proteinExistence type="predicted"/>
<sequence>MLHTSPRSVTPVLDAPRDRYHPGLRLWHTVEEELLGRGPGVRSADGRGGRTPKTEAGARTRKSADGRGCRTGGSAGAVPGGADAVRGAGVIVLARASAADAAARATASVPVLSGPRPGRAAAARAVAAGTSARPCR</sequence>
<dbReference type="Proteomes" id="UP000245051">
    <property type="component" value="Chromosome"/>
</dbReference>
<accession>A0ABM6VFZ8</accession>
<reference evidence="2 3" key="1">
    <citation type="submission" date="2018-05" db="EMBL/GenBank/DDBJ databases">
        <title>Complete genome sequence of the Type Strain of Streptomyces spongiicola HNM0071, the producer of staurosporine.</title>
        <authorList>
            <person name="Zhou S."/>
            <person name="Huang X."/>
        </authorList>
    </citation>
    <scope>NUCLEOTIDE SEQUENCE [LARGE SCALE GENOMIC DNA]</scope>
    <source>
        <strain evidence="2 3">HNM0071</strain>
    </source>
</reference>
<feature type="compositionally biased region" description="Basic and acidic residues" evidence="1">
    <location>
        <begin position="44"/>
        <end position="68"/>
    </location>
</feature>